<evidence type="ECO:0000313" key="13">
    <source>
        <dbReference type="EMBL" id="MBE9404861.1"/>
    </source>
</evidence>
<keyword evidence="2 9" id="KW-0963">Cytoplasm</keyword>
<evidence type="ECO:0000313" key="14">
    <source>
        <dbReference type="Proteomes" id="UP000644727"/>
    </source>
</evidence>
<keyword evidence="7 9" id="KW-0030">Aminoacyl-tRNA synthetase</keyword>
<evidence type="ECO:0000259" key="12">
    <source>
        <dbReference type="SMART" id="SM01016"/>
    </source>
</evidence>
<accession>A0ABR9W350</accession>
<dbReference type="GO" id="GO:0004814">
    <property type="term" value="F:arginine-tRNA ligase activity"/>
    <property type="evidence" value="ECO:0007669"/>
    <property type="project" value="UniProtKB-EC"/>
</dbReference>
<keyword evidence="3 9" id="KW-0436">Ligase</keyword>
<dbReference type="InterPro" id="IPR005148">
    <property type="entry name" value="Arg-tRNA-synth_N"/>
</dbReference>
<feature type="domain" description="DALR anticodon binding" evidence="11">
    <location>
        <begin position="489"/>
        <end position="606"/>
    </location>
</feature>
<dbReference type="SUPFAM" id="SSF52374">
    <property type="entry name" value="Nucleotidylyl transferase"/>
    <property type="match status" value="1"/>
</dbReference>
<dbReference type="PANTHER" id="PTHR11956">
    <property type="entry name" value="ARGINYL-TRNA SYNTHETASE"/>
    <property type="match status" value="1"/>
</dbReference>
<dbReference type="SUPFAM" id="SSF47323">
    <property type="entry name" value="Anticodon-binding domain of a subclass of class I aminoacyl-tRNA synthetases"/>
    <property type="match status" value="1"/>
</dbReference>
<dbReference type="InterPro" id="IPR014729">
    <property type="entry name" value="Rossmann-like_a/b/a_fold"/>
</dbReference>
<evidence type="ECO:0000256" key="6">
    <source>
        <dbReference type="ARBA" id="ARBA00022917"/>
    </source>
</evidence>
<keyword evidence="14" id="KW-1185">Reference proteome</keyword>
<dbReference type="InterPro" id="IPR001278">
    <property type="entry name" value="Arg-tRNA-ligase"/>
</dbReference>
<evidence type="ECO:0000256" key="5">
    <source>
        <dbReference type="ARBA" id="ARBA00022840"/>
    </source>
</evidence>
<comment type="similarity">
    <text evidence="1 9 10">Belongs to the class-I aminoacyl-tRNA synthetase family.</text>
</comment>
<organism evidence="13 14">
    <name type="scientific">Brachybacterium epidermidis</name>
    <dbReference type="NCBI Taxonomy" id="2781983"/>
    <lineage>
        <taxon>Bacteria</taxon>
        <taxon>Bacillati</taxon>
        <taxon>Actinomycetota</taxon>
        <taxon>Actinomycetes</taxon>
        <taxon>Micrococcales</taxon>
        <taxon>Dermabacteraceae</taxon>
        <taxon>Brachybacterium</taxon>
    </lineage>
</organism>
<proteinExistence type="inferred from homology"/>
<gene>
    <name evidence="9 13" type="primary">argS</name>
    <name evidence="13" type="ORF">IOE58_11940</name>
</gene>
<evidence type="ECO:0000256" key="9">
    <source>
        <dbReference type="HAMAP-Rule" id="MF_00123"/>
    </source>
</evidence>
<evidence type="ECO:0000256" key="4">
    <source>
        <dbReference type="ARBA" id="ARBA00022741"/>
    </source>
</evidence>
<evidence type="ECO:0000256" key="3">
    <source>
        <dbReference type="ARBA" id="ARBA00022598"/>
    </source>
</evidence>
<protein>
    <recommendedName>
        <fullName evidence="9">Arginine--tRNA ligase</fullName>
        <ecNumber evidence="9">6.1.1.19</ecNumber>
    </recommendedName>
    <alternativeName>
        <fullName evidence="9">Arginyl-tRNA synthetase</fullName>
        <shortName evidence="9">ArgRS</shortName>
    </alternativeName>
</protein>
<dbReference type="SMART" id="SM01016">
    <property type="entry name" value="Arg_tRNA_synt_N"/>
    <property type="match status" value="1"/>
</dbReference>
<dbReference type="NCBIfam" id="TIGR00456">
    <property type="entry name" value="argS"/>
    <property type="match status" value="1"/>
</dbReference>
<dbReference type="Gene3D" id="1.10.730.10">
    <property type="entry name" value="Isoleucyl-tRNA Synthetase, Domain 1"/>
    <property type="match status" value="1"/>
</dbReference>
<dbReference type="InterPro" id="IPR001412">
    <property type="entry name" value="aa-tRNA-synth_I_CS"/>
</dbReference>
<keyword evidence="6 9" id="KW-0648">Protein biosynthesis</keyword>
<dbReference type="InterPro" id="IPR035684">
    <property type="entry name" value="ArgRS_core"/>
</dbReference>
<dbReference type="EMBL" id="JADEYR010000015">
    <property type="protein sequence ID" value="MBE9404861.1"/>
    <property type="molecule type" value="Genomic_DNA"/>
</dbReference>
<dbReference type="PROSITE" id="PS00178">
    <property type="entry name" value="AA_TRNA_LIGASE_I"/>
    <property type="match status" value="1"/>
</dbReference>
<evidence type="ECO:0000256" key="2">
    <source>
        <dbReference type="ARBA" id="ARBA00022490"/>
    </source>
</evidence>
<dbReference type="InterPro" id="IPR009080">
    <property type="entry name" value="tRNAsynth_Ia_anticodon-bd"/>
</dbReference>
<dbReference type="RefSeq" id="WP_193866604.1">
    <property type="nucleotide sequence ID" value="NZ_JADEYR010000015.1"/>
</dbReference>
<dbReference type="SMART" id="SM00836">
    <property type="entry name" value="DALR_1"/>
    <property type="match status" value="1"/>
</dbReference>
<feature type="domain" description="Arginyl tRNA synthetase N-terminal" evidence="12">
    <location>
        <begin position="6"/>
        <end position="87"/>
    </location>
</feature>
<dbReference type="Gene3D" id="3.40.50.620">
    <property type="entry name" value="HUPs"/>
    <property type="match status" value="1"/>
</dbReference>
<comment type="caution">
    <text evidence="13">The sequence shown here is derived from an EMBL/GenBank/DDBJ whole genome shotgun (WGS) entry which is preliminary data.</text>
</comment>
<dbReference type="Pfam" id="PF00750">
    <property type="entry name" value="tRNA-synt_1d"/>
    <property type="match status" value="1"/>
</dbReference>
<evidence type="ECO:0000256" key="10">
    <source>
        <dbReference type="RuleBase" id="RU363038"/>
    </source>
</evidence>
<name>A0ABR9W350_9MICO</name>
<dbReference type="InterPro" id="IPR008909">
    <property type="entry name" value="DALR_anticod-bd"/>
</dbReference>
<comment type="catalytic activity">
    <reaction evidence="8 9">
        <text>tRNA(Arg) + L-arginine + ATP = L-arginyl-tRNA(Arg) + AMP + diphosphate</text>
        <dbReference type="Rhea" id="RHEA:20301"/>
        <dbReference type="Rhea" id="RHEA-COMP:9658"/>
        <dbReference type="Rhea" id="RHEA-COMP:9673"/>
        <dbReference type="ChEBI" id="CHEBI:30616"/>
        <dbReference type="ChEBI" id="CHEBI:32682"/>
        <dbReference type="ChEBI" id="CHEBI:33019"/>
        <dbReference type="ChEBI" id="CHEBI:78442"/>
        <dbReference type="ChEBI" id="CHEBI:78513"/>
        <dbReference type="ChEBI" id="CHEBI:456215"/>
        <dbReference type="EC" id="6.1.1.19"/>
    </reaction>
</comment>
<dbReference type="SUPFAM" id="SSF55190">
    <property type="entry name" value="Arginyl-tRNA synthetase (ArgRS), N-terminal 'additional' domain"/>
    <property type="match status" value="1"/>
</dbReference>
<dbReference type="PRINTS" id="PR01038">
    <property type="entry name" value="TRNASYNTHARG"/>
</dbReference>
<comment type="subunit">
    <text evidence="9">Monomer.</text>
</comment>
<keyword evidence="4 9" id="KW-0547">Nucleotide-binding</keyword>
<dbReference type="InterPro" id="IPR036695">
    <property type="entry name" value="Arg-tRNA-synth_N_sf"/>
</dbReference>
<keyword evidence="5 9" id="KW-0067">ATP-binding</keyword>
<dbReference type="Pfam" id="PF05746">
    <property type="entry name" value="DALR_1"/>
    <property type="match status" value="1"/>
</dbReference>
<dbReference type="Proteomes" id="UP000644727">
    <property type="component" value="Unassembled WGS sequence"/>
</dbReference>
<dbReference type="PANTHER" id="PTHR11956:SF5">
    <property type="entry name" value="ARGININE--TRNA LIGASE, CYTOPLASMIC"/>
    <property type="match status" value="1"/>
</dbReference>
<dbReference type="EC" id="6.1.1.19" evidence="9"/>
<evidence type="ECO:0000256" key="7">
    <source>
        <dbReference type="ARBA" id="ARBA00023146"/>
    </source>
</evidence>
<evidence type="ECO:0000259" key="11">
    <source>
        <dbReference type="SMART" id="SM00836"/>
    </source>
</evidence>
<feature type="short sequence motif" description="'HIGH' region" evidence="9">
    <location>
        <begin position="122"/>
        <end position="132"/>
    </location>
</feature>
<reference evidence="13 14" key="1">
    <citation type="submission" date="2020-10" db="EMBL/GenBank/DDBJ databases">
        <title>Draft genome and description of Brachybacterium epidermidis sp nov.</title>
        <authorList>
            <person name="Boxberger M."/>
            <person name="La Scola B."/>
        </authorList>
    </citation>
    <scope>NUCLEOTIDE SEQUENCE [LARGE SCALE GENOMIC DNA]</scope>
    <source>
        <strain evidence="13 14">Marseille-Q2903</strain>
    </source>
</reference>
<evidence type="ECO:0000256" key="1">
    <source>
        <dbReference type="ARBA" id="ARBA00005594"/>
    </source>
</evidence>
<dbReference type="Gene3D" id="3.30.1360.70">
    <property type="entry name" value="Arginyl tRNA synthetase N-terminal domain"/>
    <property type="match status" value="1"/>
</dbReference>
<evidence type="ECO:0000256" key="8">
    <source>
        <dbReference type="ARBA" id="ARBA00049339"/>
    </source>
</evidence>
<dbReference type="Pfam" id="PF03485">
    <property type="entry name" value="Arg_tRNA_synt_N"/>
    <property type="match status" value="1"/>
</dbReference>
<sequence length="606" mass="65273">MPAPEIVLTERFQSAFASAFGPEYAEADPLIRPSQFADFQCNAAMGLAKRLGKKPRDIAAEILEAVQLEDVAEPLEVAGPGFLNIRLRTEWIASQVAQLADDSRLGIPAGQPRTVVLDYSAPNVAKEMHVGHLRTTVVGDALARTLEKLGHTVIRQNHIGDWGTPFGMLIEHLLEVGEDSPEAALLLTDPNAFYQAARQKFDATEGKAASDADAAGTPGATAADGTQAPAVAADFAARARRRVATLQSGDARSLEIWQRLVEMSKQYFHRIYDMLDVTLTDADLAGESTYNDQLEAVCRDLEEAGIARISDGALCVFPEGFTGRDEQPLPLIIRKSDGGYGYATTDLAAIRHRVRTLGADRIGYVVGTAQELHFQMIFTTAREAGWLPESVEATHVKIGSVLGEDGKILRTRSGSSLRLMALLEEAVAKAQGVIDELRPDLSQQERASIAHDIGIGGVKYADLSTAHDSDYVFDLDRMLALTGNTAPYLQYAVARIRSIGRRAAEQGVDAAGAAPRVDNDAERALALQLLEFGPTLAQVGAAYEPHRLCSYLFATAQAFTAFYEASPILKEADAQVRAGRLALAQLTEQVLVEGLAALGVNAPQQM</sequence>
<comment type="subcellular location">
    <subcellularLocation>
        <location evidence="9">Cytoplasm</location>
    </subcellularLocation>
</comment>
<dbReference type="HAMAP" id="MF_00123">
    <property type="entry name" value="Arg_tRNA_synth"/>
    <property type="match status" value="1"/>
</dbReference>